<proteinExistence type="predicted"/>
<dbReference type="GeneID" id="54997909"/>
<dbReference type="Proteomes" id="UP000259929">
    <property type="component" value="Segment"/>
</dbReference>
<dbReference type="EMBL" id="MH590600">
    <property type="protein sequence ID" value="AXH70124.1"/>
    <property type="molecule type" value="Genomic_DNA"/>
</dbReference>
<sequence>MSVTAPTRPTLLSIEQGTKAIRFTERGKRHGGLVSTIQPGNPDALQRAIEMVNEFGGPNAWKVEEVEATA</sequence>
<organism evidence="1 2">
    <name type="scientific">Microbacterium phage KaiHaiDragon</name>
    <dbReference type="NCBI Taxonomy" id="2992931"/>
    <lineage>
        <taxon>Viruses</taxon>
        <taxon>Duplodnaviria</taxon>
        <taxon>Heunggongvirae</taxon>
        <taxon>Uroviricota</taxon>
        <taxon>Caudoviricetes</taxon>
        <taxon>Hodgkinviridae</taxon>
        <taxon>Quhwahvirus</taxon>
        <taxon>Quhwahvirus pulchra</taxon>
        <taxon>Quhwahvirus kaihaidragon</taxon>
    </lineage>
</organism>
<evidence type="ECO:0000313" key="1">
    <source>
        <dbReference type="EMBL" id="AXH70124.1"/>
    </source>
</evidence>
<accession>A0A345MHU3</accession>
<protein>
    <submittedName>
        <fullName evidence="1">Uncharacterized protein</fullName>
    </submittedName>
</protein>
<evidence type="ECO:0000313" key="2">
    <source>
        <dbReference type="Proteomes" id="UP000259929"/>
    </source>
</evidence>
<name>A0A345MHU3_9CAUD</name>
<keyword evidence="2" id="KW-1185">Reference proteome</keyword>
<dbReference type="KEGG" id="vg:54997909"/>
<reference evidence="1 2" key="1">
    <citation type="submission" date="2018-07" db="EMBL/GenBank/DDBJ databases">
        <authorList>
            <person name="Tran S."/>
            <person name="Abrahams R."/>
            <person name="Bazan D.C."/>
            <person name="Beglau B.C."/>
            <person name="Blaylock E.C."/>
            <person name="Choi J.D."/>
            <person name="Grewal S.K."/>
            <person name="Hernandez E.V."/>
            <person name="Kim D.J."/>
            <person name="Kim K."/>
            <person name="Lee Y."/>
            <person name="Linde M.K."/>
            <person name="Lopez M.B."/>
            <person name="Miller G.E."/>
            <person name="Pangalila E."/>
            <person name="Parker M.A."/>
            <person name="Specht R.C."/>
            <person name="Teng M.C."/>
            <person name="Toledo B."/>
            <person name="Yu H."/>
            <person name="Kalaj N."/>
            <person name="McKinney A.L."/>
            <person name="Muthiah A.S."/>
            <person name="Dean N.S."/>
            <person name="Diaz A."/>
            <person name="Garlena R.A."/>
            <person name="Russell D.A."/>
            <person name="Pope W.H."/>
            <person name="Jacobs-Sera D."/>
            <person name="Hatfull G.F."/>
        </authorList>
    </citation>
    <scope>NUCLEOTIDE SEQUENCE [LARGE SCALE GENOMIC DNA]</scope>
</reference>
<gene>
    <name evidence="1" type="primary">11</name>
    <name evidence="1" type="ORF">SEA_KAIHAIDRAGON_11</name>
</gene>
<dbReference type="RefSeq" id="YP_009807033.1">
    <property type="nucleotide sequence ID" value="NC_048020.1"/>
</dbReference>